<gene>
    <name evidence="1" type="ORF">MM415A01346_0009</name>
</gene>
<protein>
    <submittedName>
        <fullName evidence="1">Uncharacterized protein</fullName>
    </submittedName>
</protein>
<sequence length="163" mass="18002">MSMADIRERITAILAAIEGVGNVHEYQRFSADLGKFRDLFKWQDAEGNESIRGWIITRKATAKRELTSSQVQKVHVFDIRGYMGMQDSGATEIVFQDLLNSMEAAIDADYTLSGACETTTPEWGPGAGLAGLQIQDVDLRMFGGVLCHFAQCRLGVQEEPVDV</sequence>
<proteinExistence type="predicted"/>
<organism evidence="1">
    <name type="scientific">viral metagenome</name>
    <dbReference type="NCBI Taxonomy" id="1070528"/>
    <lineage>
        <taxon>unclassified sequences</taxon>
        <taxon>metagenomes</taxon>
        <taxon>organismal metagenomes</taxon>
    </lineage>
</organism>
<name>A0A6M3K4I7_9ZZZZ</name>
<evidence type="ECO:0000313" key="1">
    <source>
        <dbReference type="EMBL" id="QJA77253.1"/>
    </source>
</evidence>
<dbReference type="AlphaFoldDB" id="A0A6M3K4I7"/>
<reference evidence="1" key="1">
    <citation type="submission" date="2020-03" db="EMBL/GenBank/DDBJ databases">
        <title>The deep terrestrial virosphere.</title>
        <authorList>
            <person name="Holmfeldt K."/>
            <person name="Nilsson E."/>
            <person name="Simone D."/>
            <person name="Lopez-Fernandez M."/>
            <person name="Wu X."/>
            <person name="de Brujin I."/>
            <person name="Lundin D."/>
            <person name="Andersson A."/>
            <person name="Bertilsson S."/>
            <person name="Dopson M."/>
        </authorList>
    </citation>
    <scope>NUCLEOTIDE SEQUENCE</scope>
    <source>
        <strain evidence="1">MM415A01346</strain>
    </source>
</reference>
<accession>A0A6M3K4I7</accession>
<dbReference type="EMBL" id="MT142272">
    <property type="protein sequence ID" value="QJA77253.1"/>
    <property type="molecule type" value="Genomic_DNA"/>
</dbReference>